<gene>
    <name evidence="2" type="primary">FGENESH: predicted gene_18.10</name>
    <name evidence="2" type="ORF">BN2166_0073590</name>
</gene>
<dbReference type="Gene3D" id="2.60.40.640">
    <property type="match status" value="1"/>
</dbReference>
<feature type="compositionally biased region" description="Polar residues" evidence="1">
    <location>
        <begin position="28"/>
        <end position="45"/>
    </location>
</feature>
<organism evidence="2 3">
    <name type="scientific">Rhodotorula toruloides</name>
    <name type="common">Yeast</name>
    <name type="synonym">Rhodosporidium toruloides</name>
    <dbReference type="NCBI Taxonomy" id="5286"/>
    <lineage>
        <taxon>Eukaryota</taxon>
        <taxon>Fungi</taxon>
        <taxon>Dikarya</taxon>
        <taxon>Basidiomycota</taxon>
        <taxon>Pucciniomycotina</taxon>
        <taxon>Microbotryomycetes</taxon>
        <taxon>Sporidiobolales</taxon>
        <taxon>Sporidiobolaceae</taxon>
        <taxon>Rhodotorula</taxon>
    </lineage>
</organism>
<sequence length="590" mass="64973">MSRRPFGEGAATPPLDVPEKSALEPFYVTSSTSRPGGNRQRSSSPGILGRIGLAQPSLHISLVEDVFFLHPEPDGRPSDDEFVRGNVRLWLPKPRTLKHLTVRLIGRYDIGWNDSTPYESGVCLERTVSLLSDGEELQLEKGEHTFEFIIIVPASTACYERCQYGRVRHVITAKAKGIGPMGGDILSNEKPVFLIVNPGLDDVSRPPPPMHLKFEGSLEEIGPYLMSLQSEFSMVGGLLLFRLNLLFPPVDVFIYSIKVKIVQTFHLQSPVDKDHATDPTPHSQTVFILDSAHPPNYGKVSDEGRGGKSGTQTPRMGPLKALRKDEMWKVHHLARIPNDNHLRPSTQEGTVTPISVSHSIHCEITYRPMMDEELGPFDPAQAGKKGKEKEKEPERRKIVMAKPLDLFSCCCFLDSLTLPVYSLLDPNPMPLDAELQLPCVCGMSTRRLIEKHAKHLMLDDDLDATIEYISLPKPDSNPMSPVSPTTPTESLSQLSLGESTLTDEPQPITPTEDERGRPMARRVSPASSRAASTSGFFRVGSSSDRLFAMTGWRAPSLSASVSASASREGSRAASRANSRAQSRANSQTRS</sequence>
<evidence type="ECO:0000313" key="3">
    <source>
        <dbReference type="Proteomes" id="UP000199069"/>
    </source>
</evidence>
<dbReference type="AlphaFoldDB" id="A0A0K3CR71"/>
<feature type="compositionally biased region" description="Low complexity" evidence="1">
    <location>
        <begin position="521"/>
        <end position="532"/>
    </location>
</feature>
<dbReference type="OMA" id="WAGRNEH"/>
<reference evidence="2 3" key="1">
    <citation type="submission" date="2015-07" db="EMBL/GenBank/DDBJ databases">
        <authorList>
            <person name="Cajimat M.N.B."/>
            <person name="Milazzo M.L."/>
            <person name="Fulhorst C.F."/>
        </authorList>
    </citation>
    <scope>NUCLEOTIDE SEQUENCE [LARGE SCALE GENOMIC DNA]</scope>
    <source>
        <strain evidence="2">Single colony</strain>
    </source>
</reference>
<name>A0A0K3CR71_RHOTO</name>
<feature type="region of interest" description="Disordered" evidence="1">
    <location>
        <begin position="470"/>
        <end position="533"/>
    </location>
</feature>
<proteinExistence type="predicted"/>
<feature type="region of interest" description="Disordered" evidence="1">
    <location>
        <begin position="297"/>
        <end position="317"/>
    </location>
</feature>
<feature type="region of interest" description="Disordered" evidence="1">
    <location>
        <begin position="1"/>
        <end position="48"/>
    </location>
</feature>
<dbReference type="InterPro" id="IPR014756">
    <property type="entry name" value="Ig_E-set"/>
</dbReference>
<keyword evidence="3" id="KW-1185">Reference proteome</keyword>
<dbReference type="SUPFAM" id="SSF81296">
    <property type="entry name" value="E set domains"/>
    <property type="match status" value="1"/>
</dbReference>
<dbReference type="EMBL" id="CWKI01000018">
    <property type="protein sequence ID" value="CTR11498.1"/>
    <property type="molecule type" value="Genomic_DNA"/>
</dbReference>
<protein>
    <submittedName>
        <fullName evidence="2">BY PROTMAP: gi|472584891|gb|EMS22466.1| Immunoglobulin E-set domain protein [Rhodosporidium toruloides NP11] gi|647400974|emb|CDR46876.1| RHTO0S13e02828g1_1 [Rhodosporidium toruloides]</fullName>
    </submittedName>
</protein>
<dbReference type="STRING" id="5286.A0A0K3CR71"/>
<dbReference type="InterPro" id="IPR014752">
    <property type="entry name" value="Arrestin-like_C"/>
</dbReference>
<feature type="compositionally biased region" description="Basic and acidic residues" evidence="1">
    <location>
        <begin position="385"/>
        <end position="394"/>
    </location>
</feature>
<feature type="region of interest" description="Disordered" evidence="1">
    <location>
        <begin position="373"/>
        <end position="394"/>
    </location>
</feature>
<feature type="compositionally biased region" description="Polar residues" evidence="1">
    <location>
        <begin position="477"/>
        <end position="503"/>
    </location>
</feature>
<evidence type="ECO:0000313" key="2">
    <source>
        <dbReference type="EMBL" id="CTR11498.1"/>
    </source>
</evidence>
<accession>A0A0K3CR71</accession>
<evidence type="ECO:0000256" key="1">
    <source>
        <dbReference type="SAM" id="MobiDB-lite"/>
    </source>
</evidence>
<dbReference type="Proteomes" id="UP000199069">
    <property type="component" value="Unassembled WGS sequence"/>
</dbReference>
<feature type="region of interest" description="Disordered" evidence="1">
    <location>
        <begin position="557"/>
        <end position="590"/>
    </location>
</feature>